<keyword evidence="13" id="KW-0934">Plastid</keyword>
<keyword evidence="6 10" id="KW-0653">Protein transport</keyword>
<comment type="similarity">
    <text evidence="2 10">Belongs to the SecA family.</text>
</comment>
<organism evidence="13">
    <name type="scientific">Nitzschia sp.</name>
    <name type="common">in: diatoms</name>
    <dbReference type="NCBI Taxonomy" id="1884248"/>
    <lineage>
        <taxon>Eukaryota</taxon>
        <taxon>Sar</taxon>
        <taxon>Stramenopiles</taxon>
        <taxon>Ochrophyta</taxon>
        <taxon>Bacillariophyta</taxon>
        <taxon>Bacillariophyceae</taxon>
        <taxon>Bacillariophycidae</taxon>
        <taxon>Bacillariales</taxon>
        <taxon>Bacillariaceae</taxon>
        <taxon>Nitzschia</taxon>
    </lineage>
</organism>
<dbReference type="SMART" id="SM00957">
    <property type="entry name" value="SecA_DEAD"/>
    <property type="match status" value="1"/>
</dbReference>
<dbReference type="SMART" id="SM00958">
    <property type="entry name" value="SecA_PP_bind"/>
    <property type="match status" value="1"/>
</dbReference>
<evidence type="ECO:0000256" key="3">
    <source>
        <dbReference type="ARBA" id="ARBA00022448"/>
    </source>
</evidence>
<evidence type="ECO:0000256" key="6">
    <source>
        <dbReference type="ARBA" id="ARBA00022927"/>
    </source>
</evidence>
<comment type="subunit">
    <text evidence="10">Monomer and homodimer. Part of the essential Sec protein translocation apparatus which comprises SecA, SecYEG and auxiliary proteins SecDF. Other proteins may also be involved.</text>
</comment>
<dbReference type="SUPFAM" id="SSF81767">
    <property type="entry name" value="Pre-protein crosslinking domain of SecA"/>
    <property type="match status" value="1"/>
</dbReference>
<keyword evidence="3 10" id="KW-0813">Transport</keyword>
<dbReference type="Gene3D" id="1.10.3060.10">
    <property type="entry name" value="Helical scaffold and wing domains of SecA"/>
    <property type="match status" value="1"/>
</dbReference>
<dbReference type="GO" id="GO:0008564">
    <property type="term" value="F:protein-exporting ATPase activity"/>
    <property type="evidence" value="ECO:0007669"/>
    <property type="project" value="UniProtKB-EC"/>
</dbReference>
<feature type="binding site" evidence="10">
    <location>
        <begin position="100"/>
        <end position="104"/>
    </location>
    <ligand>
        <name>ATP</name>
        <dbReference type="ChEBI" id="CHEBI:30616"/>
    </ligand>
</feature>
<evidence type="ECO:0000256" key="9">
    <source>
        <dbReference type="ARBA" id="ARBA00023136"/>
    </source>
</evidence>
<dbReference type="InterPro" id="IPR014018">
    <property type="entry name" value="SecA_motor_DEAD"/>
</dbReference>
<geneLocation type="plastid" evidence="13"/>
<evidence type="ECO:0000256" key="1">
    <source>
        <dbReference type="ARBA" id="ARBA00004170"/>
    </source>
</evidence>
<reference evidence="13" key="1">
    <citation type="journal article" date="2019" name="Am. J. Bot.">
        <title>A single loss of photosynthesis in the diatom order Bacillariales (Bacillariophyta).</title>
        <authorList>
            <person name="Onyshchenko A."/>
            <person name="Ruck E.C."/>
            <person name="Nakov T."/>
            <person name="Alverson A.J."/>
        </authorList>
    </citation>
    <scope>NUCLEOTIDE SEQUENCE</scope>
    <source>
        <strain evidence="13">Nitz4</strain>
    </source>
</reference>
<dbReference type="InterPro" id="IPR011116">
    <property type="entry name" value="SecA_Wing/Scaffold"/>
</dbReference>
<dbReference type="EMBL" id="MG273660">
    <property type="protein sequence ID" value="QES95310.1"/>
    <property type="molecule type" value="Genomic_DNA"/>
</dbReference>
<dbReference type="Pfam" id="PF01043">
    <property type="entry name" value="SecA_PP_bind"/>
    <property type="match status" value="1"/>
</dbReference>
<dbReference type="InterPro" id="IPR036266">
    <property type="entry name" value="SecA_Wing/Scaffold_sf"/>
</dbReference>
<dbReference type="PROSITE" id="PS51196">
    <property type="entry name" value="SECA_MOTOR_DEAD"/>
    <property type="match status" value="1"/>
</dbReference>
<dbReference type="Pfam" id="PF07517">
    <property type="entry name" value="SecA_DEAD"/>
    <property type="match status" value="1"/>
</dbReference>
<evidence type="ECO:0000256" key="2">
    <source>
        <dbReference type="ARBA" id="ARBA00007650"/>
    </source>
</evidence>
<feature type="domain" description="Helicase ATP-binding" evidence="11">
    <location>
        <begin position="84"/>
        <end position="241"/>
    </location>
</feature>
<dbReference type="GO" id="GO:0065002">
    <property type="term" value="P:intracellular protein transmembrane transport"/>
    <property type="evidence" value="ECO:0007669"/>
    <property type="project" value="UniProtKB-UniRule"/>
</dbReference>
<evidence type="ECO:0000259" key="12">
    <source>
        <dbReference type="PROSITE" id="PS51196"/>
    </source>
</evidence>
<comment type="function">
    <text evidence="10">Part of the Sec protein translocase complex. Interacts with the SecYEG preprotein conducting channel. Has a central role in coupling the hydrolysis of ATP to the transfer of proteins into and across the cell membrane, serving as an ATP-driven molecular motor driving the stepwise translocation of polypeptide chains across the membrane.</text>
</comment>
<dbReference type="GO" id="GO:0005524">
    <property type="term" value="F:ATP binding"/>
    <property type="evidence" value="ECO:0007669"/>
    <property type="project" value="UniProtKB-UniRule"/>
</dbReference>
<dbReference type="InterPro" id="IPR011115">
    <property type="entry name" value="SecA_DEAD"/>
</dbReference>
<dbReference type="PANTHER" id="PTHR30612">
    <property type="entry name" value="SECA INNER MEMBRANE COMPONENT OF SEC PROTEIN SECRETION SYSTEM"/>
    <property type="match status" value="1"/>
</dbReference>
<dbReference type="InterPro" id="IPR000185">
    <property type="entry name" value="SecA"/>
</dbReference>
<evidence type="ECO:0000256" key="10">
    <source>
        <dbReference type="HAMAP-Rule" id="MF_01382"/>
    </source>
</evidence>
<keyword evidence="9 10" id="KW-0472">Membrane</keyword>
<dbReference type="GO" id="GO:0017038">
    <property type="term" value="P:protein import"/>
    <property type="evidence" value="ECO:0007669"/>
    <property type="project" value="InterPro"/>
</dbReference>
<keyword evidence="10" id="KW-0963">Cytoplasm</keyword>
<dbReference type="InterPro" id="IPR011130">
    <property type="entry name" value="SecA_preprotein_X-link_dom"/>
</dbReference>
<dbReference type="Gene3D" id="3.90.1440.10">
    <property type="entry name" value="SecA, preprotein cross-linking domain"/>
    <property type="match status" value="1"/>
</dbReference>
<comment type="catalytic activity">
    <reaction evidence="10">
        <text>ATP + H2O + cellular proteinSide 1 = ADP + phosphate + cellular proteinSide 2.</text>
        <dbReference type="EC" id="7.4.2.8"/>
    </reaction>
</comment>
<dbReference type="HAMAP" id="MF_01382">
    <property type="entry name" value="SecA"/>
    <property type="match status" value="1"/>
</dbReference>
<keyword evidence="7 10" id="KW-1278">Translocase</keyword>
<dbReference type="SUPFAM" id="SSF52540">
    <property type="entry name" value="P-loop containing nucleoside triphosphate hydrolases"/>
    <property type="match status" value="2"/>
</dbReference>
<dbReference type="GO" id="GO:0005886">
    <property type="term" value="C:plasma membrane"/>
    <property type="evidence" value="ECO:0007669"/>
    <property type="project" value="UniProtKB-SubCell"/>
</dbReference>
<dbReference type="PANTHER" id="PTHR30612:SF0">
    <property type="entry name" value="CHLOROPLAST PROTEIN-TRANSPORTING ATPASE"/>
    <property type="match status" value="1"/>
</dbReference>
<dbReference type="SUPFAM" id="SSF81886">
    <property type="entry name" value="Helical scaffold and wing domains of SecA"/>
    <property type="match status" value="1"/>
</dbReference>
<feature type="domain" description="SecA family profile" evidence="12">
    <location>
        <begin position="1"/>
        <end position="667"/>
    </location>
</feature>
<evidence type="ECO:0000256" key="8">
    <source>
        <dbReference type="ARBA" id="ARBA00023010"/>
    </source>
</evidence>
<feature type="binding site" evidence="10">
    <location>
        <position position="82"/>
    </location>
    <ligand>
        <name>ATP</name>
        <dbReference type="ChEBI" id="CHEBI:30616"/>
    </ligand>
</feature>
<dbReference type="InterPro" id="IPR044722">
    <property type="entry name" value="SecA_SF2_C"/>
</dbReference>
<evidence type="ECO:0000256" key="5">
    <source>
        <dbReference type="ARBA" id="ARBA00022840"/>
    </source>
</evidence>
<proteinExistence type="inferred from homology"/>
<dbReference type="InterPro" id="IPR027417">
    <property type="entry name" value="P-loop_NTPase"/>
</dbReference>
<accession>A0A5J6DUM6</accession>
<name>A0A5J6DUM6_9STRA</name>
<gene>
    <name evidence="10 13" type="primary">secA</name>
</gene>
<comment type="subcellular location">
    <subcellularLocation>
        <location evidence="10">Cell membrane</location>
        <topology evidence="10">Peripheral membrane protein</topology>
        <orientation evidence="10">Cytoplasmic side</orientation>
    </subcellularLocation>
    <subcellularLocation>
        <location evidence="10">Cytoplasm</location>
    </subcellularLocation>
    <subcellularLocation>
        <location evidence="1">Membrane</location>
        <topology evidence="1">Peripheral membrane protein</topology>
    </subcellularLocation>
    <text evidence="10">Distribution is 50-50.</text>
</comment>
<dbReference type="PRINTS" id="PR00906">
    <property type="entry name" value="SECA"/>
</dbReference>
<evidence type="ECO:0000256" key="4">
    <source>
        <dbReference type="ARBA" id="ARBA00022741"/>
    </source>
</evidence>
<dbReference type="InterPro" id="IPR036670">
    <property type="entry name" value="SecA_X-link_sf"/>
</dbReference>
<dbReference type="Pfam" id="PF21090">
    <property type="entry name" value="P-loop_SecA"/>
    <property type="match status" value="1"/>
</dbReference>
<evidence type="ECO:0000256" key="7">
    <source>
        <dbReference type="ARBA" id="ARBA00022967"/>
    </source>
</evidence>
<keyword evidence="4 10" id="KW-0547">Nucleotide-binding</keyword>
<evidence type="ECO:0000259" key="11">
    <source>
        <dbReference type="PROSITE" id="PS51192"/>
    </source>
</evidence>
<dbReference type="CDD" id="cd18803">
    <property type="entry name" value="SF2_C_secA"/>
    <property type="match status" value="1"/>
</dbReference>
<dbReference type="AlphaFoldDB" id="A0A5J6DUM6"/>
<dbReference type="InterPro" id="IPR014001">
    <property type="entry name" value="Helicase_ATP-bd"/>
</dbReference>
<dbReference type="PROSITE" id="PS51192">
    <property type="entry name" value="HELICASE_ATP_BIND_1"/>
    <property type="match status" value="1"/>
</dbReference>
<dbReference type="Gene3D" id="3.40.50.300">
    <property type="entry name" value="P-loop containing nucleotide triphosphate hydrolases"/>
    <property type="match status" value="2"/>
</dbReference>
<keyword evidence="8 10" id="KW-0811">Translocation</keyword>
<dbReference type="EC" id="7.4.2.8" evidence="10"/>
<dbReference type="GO" id="GO:0006605">
    <property type="term" value="P:protein targeting"/>
    <property type="evidence" value="ECO:0007669"/>
    <property type="project" value="UniProtKB-UniRule"/>
</dbReference>
<sequence length="859" mass="102070">MFFIQRITQYFYYIYYYYLILRINFLEKTLKNLNLYQLKIENLKLKKEYKKKHNLNHLLIRSFSITKAIIKKTLNLNYYNIQLIGAIVLYKNQIAEIKTGEGKTLISILTASLQALTNKTVTIITTNEYLSIRDFNKTKVIYNNLGLTVGLIKSTMSHKEKQLNYKKDIIYVSANLIIFDFLKDNLILKKQNQLISSFNFCIIDEIDSILIDDAKIPLILSTILKKSFKIKYKIAFKISNKLKKNIHYIIDYSDQLIYLTYLGQIYIEKLLCVKNIFSTLNFWSQFIINALKVKHFYFKDIHYIIKNKKLIIINELNGRPMPNKHWNKGIHQAIEIKENLKITNLSCELLYMTYSNFFSKYSNLTGMTGTGQISQHEFKKKFQLNVFSIPLNFPSQRKDLNDLLFKDKTTKLKAIIIKCKELSLIGQPILIGTKTILDSETLAFLLKKENLYFKLLNAKFLNNTKEKNIIAQAGKIGSITIATNIAGRGTDIILGGDKEFNLNKLLQKIFKISIYTNKFLYTNLIIKLQFKNISKSLFKIFFLLIKSKYFLFYLKQKQKNYNVKIINKILILFLKKNLKYYSNKKNLIEIKNIKALGGLYVIGFERNNSRRIDNQLIGRCGRQGNPGISQFYISLEDDICKHNLEFKLRKTLEKSIKYNLKLNSIFINKIFLNIQQKIEISAYQERFFLQQFDSILFIQQDIFFKERQYILNFNNIHLYLYKYFFYFVTNKILVLATYNISLDNIKKIFNIEFNLQISQKIKNKKKLILLITRQLFNKYTKKKNRLLDYSFIEKIILLKSIDQAWRNQLHFMKELKELSLYYNYYKKNAFDIYKKEALKLFNYQKKTLINTIIFRLYNI</sequence>
<evidence type="ECO:0000313" key="13">
    <source>
        <dbReference type="EMBL" id="QES95310.1"/>
    </source>
</evidence>
<keyword evidence="5 10" id="KW-0067">ATP-binding</keyword>
<keyword evidence="10" id="KW-1003">Cell membrane</keyword>
<dbReference type="GO" id="GO:0005737">
    <property type="term" value="C:cytoplasm"/>
    <property type="evidence" value="ECO:0007669"/>
    <property type="project" value="UniProtKB-SubCell"/>
</dbReference>
<dbReference type="CDD" id="cd17928">
    <property type="entry name" value="DEXDc_SecA"/>
    <property type="match status" value="1"/>
</dbReference>
<dbReference type="Pfam" id="PF07516">
    <property type="entry name" value="SecA_SW"/>
    <property type="match status" value="1"/>
</dbReference>
<protein>
    <recommendedName>
        <fullName evidence="10">Protein translocase subunit SecA</fullName>
        <ecNumber evidence="10">7.4.2.8</ecNumber>
    </recommendedName>
</protein>
<feature type="binding site" evidence="10">
    <location>
        <position position="491"/>
    </location>
    <ligand>
        <name>ATP</name>
        <dbReference type="ChEBI" id="CHEBI:30616"/>
    </ligand>
</feature>